<dbReference type="GeneTree" id="ENSGT00980000202187"/>
<proteinExistence type="inferred from homology"/>
<dbReference type="Ensembl" id="ENSMMDT00005053140.1">
    <property type="protein sequence ID" value="ENSMMDP00005052124.1"/>
    <property type="gene ID" value="ENSMMDG00005023529.1"/>
</dbReference>
<sequence>TRLTLYTGCAANCFLFCIQSASSVDPGELCMLPLDHGSCFGMLLMYYYNAEEGNCRTFHYTGCQGNGNRFGTREECQKTCMGIKVRTICDY</sequence>
<evidence type="ECO:0000256" key="3">
    <source>
        <dbReference type="ARBA" id="ARBA00022525"/>
    </source>
</evidence>
<dbReference type="Pfam" id="PF00014">
    <property type="entry name" value="Kunitz_BPTI"/>
    <property type="match status" value="1"/>
</dbReference>
<evidence type="ECO:0000256" key="2">
    <source>
        <dbReference type="ARBA" id="ARBA00008415"/>
    </source>
</evidence>
<evidence type="ECO:0000313" key="9">
    <source>
        <dbReference type="Proteomes" id="UP000472263"/>
    </source>
</evidence>
<dbReference type="SMART" id="SM00131">
    <property type="entry name" value="KU"/>
    <property type="match status" value="1"/>
</dbReference>
<keyword evidence="3" id="KW-0964">Secreted</keyword>
<protein>
    <recommendedName>
        <fullName evidence="7">BPTI/Kunitz inhibitor domain-containing protein</fullName>
    </recommendedName>
</protein>
<dbReference type="CDD" id="cd00109">
    <property type="entry name" value="Kunitz-type"/>
    <property type="match status" value="1"/>
</dbReference>
<evidence type="ECO:0000313" key="8">
    <source>
        <dbReference type="Ensembl" id="ENSMMDP00005052124.1"/>
    </source>
</evidence>
<dbReference type="InterPro" id="IPR002223">
    <property type="entry name" value="Kunitz_BPTI"/>
</dbReference>
<dbReference type="AlphaFoldDB" id="A0A668AT96"/>
<comment type="subcellular location">
    <subcellularLocation>
        <location evidence="1">Secreted</location>
    </subcellularLocation>
</comment>
<dbReference type="FunFam" id="4.10.410.10:FF:000017">
    <property type="entry name" value="papilin isoform X2"/>
    <property type="match status" value="1"/>
</dbReference>
<feature type="domain" description="BPTI/Kunitz inhibitor" evidence="7">
    <location>
        <begin position="30"/>
        <end position="80"/>
    </location>
</feature>
<dbReference type="InterPro" id="IPR050098">
    <property type="entry name" value="TFPI/VKTCI-like"/>
</dbReference>
<dbReference type="Gene3D" id="4.10.410.10">
    <property type="entry name" value="Pancreatic trypsin inhibitor Kunitz domain"/>
    <property type="match status" value="1"/>
</dbReference>
<reference evidence="8" key="2">
    <citation type="submission" date="2025-08" db="UniProtKB">
        <authorList>
            <consortium name="Ensembl"/>
        </authorList>
    </citation>
    <scope>IDENTIFICATION</scope>
</reference>
<accession>A0A668AT96</accession>
<reference evidence="8" key="1">
    <citation type="submission" date="2019-06" db="EMBL/GenBank/DDBJ databases">
        <authorList>
            <consortium name="Wellcome Sanger Institute Data Sharing"/>
        </authorList>
    </citation>
    <scope>NUCLEOTIDE SEQUENCE [LARGE SCALE GENOMIC DNA]</scope>
</reference>
<dbReference type="PROSITE" id="PS00280">
    <property type="entry name" value="BPTI_KUNITZ_1"/>
    <property type="match status" value="1"/>
</dbReference>
<evidence type="ECO:0000256" key="6">
    <source>
        <dbReference type="SAM" id="SignalP"/>
    </source>
</evidence>
<comment type="similarity">
    <text evidence="2">Belongs to the venom Kunitz-type family.</text>
</comment>
<feature type="chain" id="PRO_5025500467" description="BPTI/Kunitz inhibitor domain-containing protein" evidence="6">
    <location>
        <begin position="24"/>
        <end position="91"/>
    </location>
</feature>
<feature type="signal peptide" evidence="6">
    <location>
        <begin position="1"/>
        <end position="23"/>
    </location>
</feature>
<dbReference type="InParanoid" id="A0A668AT96"/>
<organism evidence="8 9">
    <name type="scientific">Myripristis murdjan</name>
    <name type="common">pinecone soldierfish</name>
    <dbReference type="NCBI Taxonomy" id="586833"/>
    <lineage>
        <taxon>Eukaryota</taxon>
        <taxon>Metazoa</taxon>
        <taxon>Chordata</taxon>
        <taxon>Craniata</taxon>
        <taxon>Vertebrata</taxon>
        <taxon>Euteleostomi</taxon>
        <taxon>Actinopterygii</taxon>
        <taxon>Neopterygii</taxon>
        <taxon>Teleostei</taxon>
        <taxon>Neoteleostei</taxon>
        <taxon>Acanthomorphata</taxon>
        <taxon>Holocentriformes</taxon>
        <taxon>Holocentridae</taxon>
        <taxon>Myripristis</taxon>
    </lineage>
</organism>
<dbReference type="PRINTS" id="PR00759">
    <property type="entry name" value="BASICPTASE"/>
</dbReference>
<evidence type="ECO:0000259" key="7">
    <source>
        <dbReference type="PROSITE" id="PS50279"/>
    </source>
</evidence>
<keyword evidence="6" id="KW-0732">Signal</keyword>
<dbReference type="Proteomes" id="UP000472263">
    <property type="component" value="Chromosome 13"/>
</dbReference>
<dbReference type="PANTHER" id="PTHR10083">
    <property type="entry name" value="KUNITZ-TYPE PROTEASE INHIBITOR-RELATED"/>
    <property type="match status" value="1"/>
</dbReference>
<keyword evidence="5" id="KW-1015">Disulfide bond</keyword>
<keyword evidence="9" id="KW-1185">Reference proteome</keyword>
<evidence type="ECO:0000256" key="1">
    <source>
        <dbReference type="ARBA" id="ARBA00004613"/>
    </source>
</evidence>
<dbReference type="GO" id="GO:0004867">
    <property type="term" value="F:serine-type endopeptidase inhibitor activity"/>
    <property type="evidence" value="ECO:0007669"/>
    <property type="project" value="InterPro"/>
</dbReference>
<dbReference type="PROSITE" id="PS50279">
    <property type="entry name" value="BPTI_KUNITZ_2"/>
    <property type="match status" value="1"/>
</dbReference>
<dbReference type="GO" id="GO:0005615">
    <property type="term" value="C:extracellular space"/>
    <property type="evidence" value="ECO:0007669"/>
    <property type="project" value="TreeGrafter"/>
</dbReference>
<keyword evidence="4" id="KW-0800">Toxin</keyword>
<dbReference type="SUPFAM" id="SSF57362">
    <property type="entry name" value="BPTI-like"/>
    <property type="match status" value="1"/>
</dbReference>
<name>A0A668AT96_9TELE</name>
<dbReference type="InterPro" id="IPR036880">
    <property type="entry name" value="Kunitz_BPTI_sf"/>
</dbReference>
<evidence type="ECO:0000256" key="5">
    <source>
        <dbReference type="ARBA" id="ARBA00023157"/>
    </source>
</evidence>
<evidence type="ECO:0000256" key="4">
    <source>
        <dbReference type="ARBA" id="ARBA00022656"/>
    </source>
</evidence>
<dbReference type="PANTHER" id="PTHR10083:SF217">
    <property type="entry name" value="BOOPHILIN-H2"/>
    <property type="match status" value="1"/>
</dbReference>
<reference evidence="8" key="3">
    <citation type="submission" date="2025-09" db="UniProtKB">
        <authorList>
            <consortium name="Ensembl"/>
        </authorList>
    </citation>
    <scope>IDENTIFICATION</scope>
</reference>
<dbReference type="InterPro" id="IPR020901">
    <property type="entry name" value="Prtase_inh_Kunz-CS"/>
</dbReference>